<dbReference type="EMBL" id="JABKKF010000001">
    <property type="protein sequence ID" value="NPD90851.1"/>
    <property type="molecule type" value="Genomic_DNA"/>
</dbReference>
<organism evidence="1 2">
    <name type="scientific">Xylanibacter muris</name>
    <dbReference type="NCBI Taxonomy" id="2736290"/>
    <lineage>
        <taxon>Bacteria</taxon>
        <taxon>Pseudomonadati</taxon>
        <taxon>Bacteroidota</taxon>
        <taxon>Bacteroidia</taxon>
        <taxon>Bacteroidales</taxon>
        <taxon>Prevotellaceae</taxon>
        <taxon>Xylanibacter</taxon>
    </lineage>
</organism>
<accession>A0ABX2ALN7</accession>
<name>A0ABX2ALN7_9BACT</name>
<sequence>MNELKTLLHEGNYSCVIRNANGIHTFTQRGVADLYDIYCNRPEYLYKASIADKVVGKGAAALMILGKVKTIYADVISSQALMLLKTSGVEINFDREVPHIINRTGTGRCPLETACDGIYEPKDMFPVIKEFIETIRKHK</sequence>
<keyword evidence="2" id="KW-1185">Reference proteome</keyword>
<gene>
    <name evidence="1" type="ORF">HPS56_00495</name>
</gene>
<comment type="caution">
    <text evidence="1">The sequence shown here is derived from an EMBL/GenBank/DDBJ whole genome shotgun (WGS) entry which is preliminary data.</text>
</comment>
<protein>
    <submittedName>
        <fullName evidence="1">DUF1893 domain-containing protein</fullName>
    </submittedName>
</protein>
<dbReference type="Pfam" id="PF08973">
    <property type="entry name" value="TM1506"/>
    <property type="match status" value="1"/>
</dbReference>
<dbReference type="Gene3D" id="3.40.140.30">
    <property type="entry name" value="Hypothetical protein TM1506"/>
    <property type="match status" value="1"/>
</dbReference>
<dbReference type="RefSeq" id="WP_172272205.1">
    <property type="nucleotide sequence ID" value="NZ_CASGMU010000001.1"/>
</dbReference>
<proteinExistence type="predicted"/>
<reference evidence="1 2" key="1">
    <citation type="submission" date="2020-05" db="EMBL/GenBank/DDBJ databases">
        <title>Distinct polysaccharide utilization as determinants for interspecies competition between intestinal Prevotella spp.</title>
        <authorList>
            <person name="Galvez E.J.C."/>
            <person name="Iljazovic A."/>
            <person name="Strowig T."/>
        </authorList>
    </citation>
    <scope>NUCLEOTIDE SEQUENCE [LARGE SCALE GENOMIC DNA]</scope>
    <source>
        <strain evidence="1 2">PMUR</strain>
    </source>
</reference>
<evidence type="ECO:0000313" key="1">
    <source>
        <dbReference type="EMBL" id="NPD90851.1"/>
    </source>
</evidence>
<dbReference type="InterPro" id="IPR016193">
    <property type="entry name" value="Cytidine_deaminase-like"/>
</dbReference>
<dbReference type="InterPro" id="IPR015067">
    <property type="entry name" value="DUF1893_TM1506-like"/>
</dbReference>
<dbReference type="SUPFAM" id="SSF53927">
    <property type="entry name" value="Cytidine deaminase-like"/>
    <property type="match status" value="1"/>
</dbReference>
<evidence type="ECO:0000313" key="2">
    <source>
        <dbReference type="Proteomes" id="UP000714420"/>
    </source>
</evidence>
<dbReference type="InterPro" id="IPR037081">
    <property type="entry name" value="Hyp_TM1506"/>
</dbReference>
<dbReference type="Proteomes" id="UP000714420">
    <property type="component" value="Unassembled WGS sequence"/>
</dbReference>